<name>A0ABT5MED7_9BURK</name>
<dbReference type="EMBL" id="JAQSIO010000003">
    <property type="protein sequence ID" value="MDD0814947.1"/>
    <property type="molecule type" value="Genomic_DNA"/>
</dbReference>
<dbReference type="Pfam" id="PF12680">
    <property type="entry name" value="SnoaL_2"/>
    <property type="match status" value="1"/>
</dbReference>
<protein>
    <submittedName>
        <fullName evidence="2">Nuclear transport factor 2 family protein</fullName>
    </submittedName>
</protein>
<dbReference type="InterPro" id="IPR032710">
    <property type="entry name" value="NTF2-like_dom_sf"/>
</dbReference>
<dbReference type="InterPro" id="IPR037401">
    <property type="entry name" value="SnoaL-like"/>
</dbReference>
<organism evidence="2 3">
    <name type="scientific">Curvibacter microcysteis</name>
    <dbReference type="NCBI Taxonomy" id="3026419"/>
    <lineage>
        <taxon>Bacteria</taxon>
        <taxon>Pseudomonadati</taxon>
        <taxon>Pseudomonadota</taxon>
        <taxon>Betaproteobacteria</taxon>
        <taxon>Burkholderiales</taxon>
        <taxon>Comamonadaceae</taxon>
        <taxon>Curvibacter</taxon>
    </lineage>
</organism>
<keyword evidence="3" id="KW-1185">Reference proteome</keyword>
<feature type="domain" description="SnoaL-like" evidence="1">
    <location>
        <begin position="43"/>
        <end position="135"/>
    </location>
</feature>
<reference evidence="2 3" key="1">
    <citation type="submission" date="2023-02" db="EMBL/GenBank/DDBJ databases">
        <title>Bacterial whole genome sequence for Curvibacter sp. HBC28.</title>
        <authorList>
            <person name="Le V."/>
            <person name="Ko S.-R."/>
            <person name="Ahn C.-Y."/>
            <person name="Oh H.-M."/>
        </authorList>
    </citation>
    <scope>NUCLEOTIDE SEQUENCE [LARGE SCALE GENOMIC DNA]</scope>
    <source>
        <strain evidence="2 3">HBC28</strain>
    </source>
</reference>
<comment type="caution">
    <text evidence="2">The sequence shown here is derived from an EMBL/GenBank/DDBJ whole genome shotgun (WGS) entry which is preliminary data.</text>
</comment>
<evidence type="ECO:0000259" key="1">
    <source>
        <dbReference type="Pfam" id="PF12680"/>
    </source>
</evidence>
<evidence type="ECO:0000313" key="2">
    <source>
        <dbReference type="EMBL" id="MDD0814947.1"/>
    </source>
</evidence>
<sequence>MSLTSRAAWIHAPVPDQGVTMRTRRALAHYFGQVELRAPGVVMAGLFTEDLVFDIPQPSAAIPWSGALRTREELATFIDRYRADVLPQSFELRQFIVEGSHAIALGELVIWLRKTHQYLRVGFASHYTLQDDLVSQLKIYERSHELDGAEREALGLPDNPEAVSHQVGGVY</sequence>
<dbReference type="Gene3D" id="3.10.450.50">
    <property type="match status" value="1"/>
</dbReference>
<gene>
    <name evidence="2" type="ORF">PSQ39_09930</name>
</gene>
<proteinExistence type="predicted"/>
<dbReference type="Proteomes" id="UP001528672">
    <property type="component" value="Unassembled WGS sequence"/>
</dbReference>
<evidence type="ECO:0000313" key="3">
    <source>
        <dbReference type="Proteomes" id="UP001528672"/>
    </source>
</evidence>
<dbReference type="SUPFAM" id="SSF54427">
    <property type="entry name" value="NTF2-like"/>
    <property type="match status" value="1"/>
</dbReference>
<accession>A0ABT5MED7</accession>